<dbReference type="Proteomes" id="UP000228934">
    <property type="component" value="Unassembled WGS sequence"/>
</dbReference>
<gene>
    <name evidence="1" type="ORF">AB205_0201090</name>
</gene>
<sequence>MCLATAIVIIQAAGRNIVYSQHKDIVSTAQSIEIVQEETASTAIILVLVHCYLQTLIIVPLSSPS</sequence>
<evidence type="ECO:0000313" key="1">
    <source>
        <dbReference type="EMBL" id="PIO12652.1"/>
    </source>
</evidence>
<dbReference type="EMBL" id="KZ060206">
    <property type="protein sequence ID" value="PIO12652.1"/>
    <property type="molecule type" value="Genomic_DNA"/>
</dbReference>
<protein>
    <submittedName>
        <fullName evidence="1">Uncharacterized protein</fullName>
    </submittedName>
</protein>
<accession>A0A2G9QAM2</accession>
<proteinExistence type="predicted"/>
<dbReference type="AlphaFoldDB" id="A0A2G9QAM2"/>
<evidence type="ECO:0000313" key="2">
    <source>
        <dbReference type="Proteomes" id="UP000228934"/>
    </source>
</evidence>
<organism evidence="1 2">
    <name type="scientific">Aquarana catesbeiana</name>
    <name type="common">American bullfrog</name>
    <name type="synonym">Rana catesbeiana</name>
    <dbReference type="NCBI Taxonomy" id="8400"/>
    <lineage>
        <taxon>Eukaryota</taxon>
        <taxon>Metazoa</taxon>
        <taxon>Chordata</taxon>
        <taxon>Craniata</taxon>
        <taxon>Vertebrata</taxon>
        <taxon>Euteleostomi</taxon>
        <taxon>Amphibia</taxon>
        <taxon>Batrachia</taxon>
        <taxon>Anura</taxon>
        <taxon>Neobatrachia</taxon>
        <taxon>Ranoidea</taxon>
        <taxon>Ranidae</taxon>
        <taxon>Aquarana</taxon>
    </lineage>
</organism>
<keyword evidence="2" id="KW-1185">Reference proteome</keyword>
<reference evidence="2" key="1">
    <citation type="journal article" date="2017" name="Nat. Commun.">
        <title>The North American bullfrog draft genome provides insight into hormonal regulation of long noncoding RNA.</title>
        <authorList>
            <person name="Hammond S.A."/>
            <person name="Warren R.L."/>
            <person name="Vandervalk B.P."/>
            <person name="Kucuk E."/>
            <person name="Khan H."/>
            <person name="Gibb E.A."/>
            <person name="Pandoh P."/>
            <person name="Kirk H."/>
            <person name="Zhao Y."/>
            <person name="Jones M."/>
            <person name="Mungall A.J."/>
            <person name="Coope R."/>
            <person name="Pleasance S."/>
            <person name="Moore R.A."/>
            <person name="Holt R.A."/>
            <person name="Round J.M."/>
            <person name="Ohora S."/>
            <person name="Walle B.V."/>
            <person name="Veldhoen N."/>
            <person name="Helbing C.C."/>
            <person name="Birol I."/>
        </authorList>
    </citation>
    <scope>NUCLEOTIDE SEQUENCE [LARGE SCALE GENOMIC DNA]</scope>
</reference>
<name>A0A2G9QAM2_AQUCT</name>